<evidence type="ECO:0000313" key="2">
    <source>
        <dbReference type="EMBL" id="TNY22534.1"/>
    </source>
</evidence>
<evidence type="ECO:0008006" key="4">
    <source>
        <dbReference type="Google" id="ProtNLM"/>
    </source>
</evidence>
<feature type="compositionally biased region" description="Acidic residues" evidence="1">
    <location>
        <begin position="252"/>
        <end position="261"/>
    </location>
</feature>
<keyword evidence="3" id="KW-1185">Reference proteome</keyword>
<dbReference type="EMBL" id="SOZI01000024">
    <property type="protein sequence ID" value="TNY22534.1"/>
    <property type="molecule type" value="Genomic_DNA"/>
</dbReference>
<proteinExistence type="predicted"/>
<feature type="compositionally biased region" description="Basic residues" evidence="1">
    <location>
        <begin position="96"/>
        <end position="108"/>
    </location>
</feature>
<feature type="compositionally biased region" description="Low complexity" evidence="1">
    <location>
        <begin position="1"/>
        <end position="19"/>
    </location>
</feature>
<feature type="compositionally biased region" description="Basic residues" evidence="1">
    <location>
        <begin position="38"/>
        <end position="49"/>
    </location>
</feature>
<evidence type="ECO:0000256" key="1">
    <source>
        <dbReference type="SAM" id="MobiDB-lite"/>
    </source>
</evidence>
<comment type="caution">
    <text evidence="2">The sequence shown here is derived from an EMBL/GenBank/DDBJ whole genome shotgun (WGS) entry which is preliminary data.</text>
</comment>
<feature type="compositionally biased region" description="Basic and acidic residues" evidence="1">
    <location>
        <begin position="569"/>
        <end position="583"/>
    </location>
</feature>
<name>A0A5C5G2G8_9BASI</name>
<evidence type="ECO:0000313" key="3">
    <source>
        <dbReference type="Proteomes" id="UP000311382"/>
    </source>
</evidence>
<reference evidence="2 3" key="1">
    <citation type="submission" date="2019-03" db="EMBL/GenBank/DDBJ databases">
        <title>Rhodosporidium diobovatum UCD-FST 08-225 genome sequencing, assembly, and annotation.</title>
        <authorList>
            <person name="Fakankun I.U."/>
            <person name="Fristensky B."/>
            <person name="Levin D.B."/>
        </authorList>
    </citation>
    <scope>NUCLEOTIDE SEQUENCE [LARGE SCALE GENOMIC DNA]</scope>
    <source>
        <strain evidence="2 3">UCD-FST 08-225</strain>
    </source>
</reference>
<organism evidence="2 3">
    <name type="scientific">Rhodotorula diobovata</name>
    <dbReference type="NCBI Taxonomy" id="5288"/>
    <lineage>
        <taxon>Eukaryota</taxon>
        <taxon>Fungi</taxon>
        <taxon>Dikarya</taxon>
        <taxon>Basidiomycota</taxon>
        <taxon>Pucciniomycotina</taxon>
        <taxon>Microbotryomycetes</taxon>
        <taxon>Sporidiobolales</taxon>
        <taxon>Sporidiobolaceae</taxon>
        <taxon>Rhodotorula</taxon>
    </lineage>
</organism>
<accession>A0A5C5G2G8</accession>
<dbReference type="STRING" id="5288.A0A5C5G2G8"/>
<feature type="region of interest" description="Disordered" evidence="1">
    <location>
        <begin position="469"/>
        <end position="489"/>
    </location>
</feature>
<dbReference type="AlphaFoldDB" id="A0A5C5G2G8"/>
<dbReference type="OrthoDB" id="2530288at2759"/>
<feature type="region of interest" description="Disordered" evidence="1">
    <location>
        <begin position="562"/>
        <end position="583"/>
    </location>
</feature>
<sequence length="583" mass="65407">MRTRRSSTLSSRRTAAPGGARAGARRSRRSRPPPPVRGRTRPSRTRTRMTIRTSSSCRNRARRRRSGGGRLRRPRRDRPRAGPPNSGQRRSSAPLRRVRRSRRRKRSRLSSWLPPPGSFGSQLLGHDRAPVESSQQRSQGWSLNALPRDRPVWAHVRKEDQGGFWWPARLDCAHWEKPLRVKLYLDTAASILEFTTETITFDSPDHDDLATFRNPTKLRFDKHTFRDSADGASPSNDAFDRVLETAIVTDAGLDDEDDEEALLPPSSLGTSGAKASSQSREQEGNESSSSEEKGVKELVEEEDEEWLEGGGEDAGMTFPFVCLARDKRTWWAARAARYEPPPSPTKNGAKRAVSGKFVVEWTDGSYGKVTRKNLLTPTDPAFFTVKLGETELDIPKSYIPKLREFCTTSLPKRFQKVIDEDLALAQPFNDAFFAGGFKRDQLAKKSAFGEMSSEALAVVEDSISRWARGELSDDGERPHGSPRYEALEPSERSQYGVDVLLSIAVALNYVDDEGLAERAEAQLKERGVDEPSEDAVEEEAFKIARGELDLRSATKTVLAMRQLRQINDASRKQKAKESRTKSR</sequence>
<feature type="region of interest" description="Disordered" evidence="1">
    <location>
        <begin position="1"/>
        <end position="140"/>
    </location>
</feature>
<feature type="compositionally biased region" description="Basic and acidic residues" evidence="1">
    <location>
        <begin position="469"/>
        <end position="479"/>
    </location>
</feature>
<gene>
    <name evidence="2" type="ORF">DMC30DRAFT_141045</name>
</gene>
<protein>
    <recommendedName>
        <fullName evidence="4">PWWP domain-containing protein</fullName>
    </recommendedName>
</protein>
<feature type="compositionally biased region" description="Acidic residues" evidence="1">
    <location>
        <begin position="299"/>
        <end position="311"/>
    </location>
</feature>
<dbReference type="Proteomes" id="UP000311382">
    <property type="component" value="Unassembled WGS sequence"/>
</dbReference>
<feature type="region of interest" description="Disordered" evidence="1">
    <location>
        <begin position="251"/>
        <end position="312"/>
    </location>
</feature>
<feature type="compositionally biased region" description="Basic residues" evidence="1">
    <location>
        <begin position="59"/>
        <end position="78"/>
    </location>
</feature>